<sequence>MNREVIAFLRRKLEQDEHDVVALQALAPPGVRVTLTSTMPMIDMVRSVVDRYAEVEHLDTPDAANGGDAFEVGRAVGLGTAVRSLALIYRADLYFGDRWNPND</sequence>
<organism evidence="1 2">
    <name type="scientific">Catellatospora coxensis</name>
    <dbReference type="NCBI Taxonomy" id="310354"/>
    <lineage>
        <taxon>Bacteria</taxon>
        <taxon>Bacillati</taxon>
        <taxon>Actinomycetota</taxon>
        <taxon>Actinomycetes</taxon>
        <taxon>Micromonosporales</taxon>
        <taxon>Micromonosporaceae</taxon>
        <taxon>Catellatospora</taxon>
    </lineage>
</organism>
<evidence type="ECO:0000313" key="1">
    <source>
        <dbReference type="EMBL" id="GIG04009.1"/>
    </source>
</evidence>
<dbReference type="Proteomes" id="UP000630887">
    <property type="component" value="Unassembled WGS sequence"/>
</dbReference>
<proteinExistence type="predicted"/>
<accession>A0A8J3P540</accession>
<reference evidence="1 2" key="1">
    <citation type="submission" date="2021-01" db="EMBL/GenBank/DDBJ databases">
        <title>Whole genome shotgun sequence of Catellatospora coxensis NBRC 107359.</title>
        <authorList>
            <person name="Komaki H."/>
            <person name="Tamura T."/>
        </authorList>
    </citation>
    <scope>NUCLEOTIDE SEQUENCE [LARGE SCALE GENOMIC DNA]</scope>
    <source>
        <strain evidence="1 2">NBRC 107359</strain>
    </source>
</reference>
<name>A0A8J3P540_9ACTN</name>
<dbReference type="RefSeq" id="WP_203688459.1">
    <property type="nucleotide sequence ID" value="NZ_BAAALC010000037.1"/>
</dbReference>
<dbReference type="AlphaFoldDB" id="A0A8J3P540"/>
<keyword evidence="2" id="KW-1185">Reference proteome</keyword>
<evidence type="ECO:0000313" key="2">
    <source>
        <dbReference type="Proteomes" id="UP000630887"/>
    </source>
</evidence>
<comment type="caution">
    <text evidence="1">The sequence shown here is derived from an EMBL/GenBank/DDBJ whole genome shotgun (WGS) entry which is preliminary data.</text>
</comment>
<gene>
    <name evidence="1" type="ORF">Cco03nite_07090</name>
</gene>
<protein>
    <submittedName>
        <fullName evidence="1">Uncharacterized protein</fullName>
    </submittedName>
</protein>
<dbReference type="EMBL" id="BONI01000004">
    <property type="protein sequence ID" value="GIG04009.1"/>
    <property type="molecule type" value="Genomic_DNA"/>
</dbReference>